<gene>
    <name evidence="2" type="ORF">EI97DRAFT_454036</name>
</gene>
<evidence type="ECO:0000313" key="3">
    <source>
        <dbReference type="Proteomes" id="UP000800097"/>
    </source>
</evidence>
<proteinExistence type="predicted"/>
<feature type="region of interest" description="Disordered" evidence="1">
    <location>
        <begin position="1"/>
        <end position="108"/>
    </location>
</feature>
<reference evidence="2" key="1">
    <citation type="journal article" date="2020" name="Stud. Mycol.">
        <title>101 Dothideomycetes genomes: a test case for predicting lifestyles and emergence of pathogens.</title>
        <authorList>
            <person name="Haridas S."/>
            <person name="Albert R."/>
            <person name="Binder M."/>
            <person name="Bloem J."/>
            <person name="Labutti K."/>
            <person name="Salamov A."/>
            <person name="Andreopoulos B."/>
            <person name="Baker S."/>
            <person name="Barry K."/>
            <person name="Bills G."/>
            <person name="Bluhm B."/>
            <person name="Cannon C."/>
            <person name="Castanera R."/>
            <person name="Culley D."/>
            <person name="Daum C."/>
            <person name="Ezra D."/>
            <person name="Gonzalez J."/>
            <person name="Henrissat B."/>
            <person name="Kuo A."/>
            <person name="Liang C."/>
            <person name="Lipzen A."/>
            <person name="Lutzoni F."/>
            <person name="Magnuson J."/>
            <person name="Mondo S."/>
            <person name="Nolan M."/>
            <person name="Ohm R."/>
            <person name="Pangilinan J."/>
            <person name="Park H.-J."/>
            <person name="Ramirez L."/>
            <person name="Alfaro M."/>
            <person name="Sun H."/>
            <person name="Tritt A."/>
            <person name="Yoshinaga Y."/>
            <person name="Zwiers L.-H."/>
            <person name="Turgeon B."/>
            <person name="Goodwin S."/>
            <person name="Spatafora J."/>
            <person name="Crous P."/>
            <person name="Grigoriev I."/>
        </authorList>
    </citation>
    <scope>NUCLEOTIDE SEQUENCE</scope>
    <source>
        <strain evidence="2">CBS 379.55</strain>
    </source>
</reference>
<feature type="compositionally biased region" description="Low complexity" evidence="1">
    <location>
        <begin position="7"/>
        <end position="32"/>
    </location>
</feature>
<evidence type="ECO:0000256" key="1">
    <source>
        <dbReference type="SAM" id="MobiDB-lite"/>
    </source>
</evidence>
<dbReference type="RefSeq" id="XP_033658328.1">
    <property type="nucleotide sequence ID" value="XM_033800500.1"/>
</dbReference>
<organism evidence="2 3">
    <name type="scientific">Westerdykella ornata</name>
    <dbReference type="NCBI Taxonomy" id="318751"/>
    <lineage>
        <taxon>Eukaryota</taxon>
        <taxon>Fungi</taxon>
        <taxon>Dikarya</taxon>
        <taxon>Ascomycota</taxon>
        <taxon>Pezizomycotina</taxon>
        <taxon>Dothideomycetes</taxon>
        <taxon>Pleosporomycetidae</taxon>
        <taxon>Pleosporales</taxon>
        <taxon>Sporormiaceae</taxon>
        <taxon>Westerdykella</taxon>
    </lineage>
</organism>
<protein>
    <submittedName>
        <fullName evidence="2">Uncharacterized protein</fullName>
    </submittedName>
</protein>
<keyword evidence="3" id="KW-1185">Reference proteome</keyword>
<name>A0A6A6JW03_WESOR</name>
<evidence type="ECO:0000313" key="2">
    <source>
        <dbReference type="EMBL" id="KAF2280791.1"/>
    </source>
</evidence>
<feature type="compositionally biased region" description="Low complexity" evidence="1">
    <location>
        <begin position="57"/>
        <end position="76"/>
    </location>
</feature>
<sequence>MASTEKNSSSNSNSEAADCTTTTTTNTTATATEVDEEEFMHVHEQQPASHSTSEGEPPSGSAAYPSSSPVSKGGPSKSHKLPVIIHNGGGPLNDPNTSTSAPSAGYYN</sequence>
<dbReference type="GeneID" id="54553675"/>
<dbReference type="EMBL" id="ML986484">
    <property type="protein sequence ID" value="KAF2280791.1"/>
    <property type="molecule type" value="Genomic_DNA"/>
</dbReference>
<dbReference type="AlphaFoldDB" id="A0A6A6JW03"/>
<dbReference type="Proteomes" id="UP000800097">
    <property type="component" value="Unassembled WGS sequence"/>
</dbReference>
<accession>A0A6A6JW03</accession>